<sequence length="1346" mass="151487">MHSRGRISYHEHVPTEPPSTGKGSKSDSKLQPLLNAGKGWPSAKQVARLSVHSNSSAMSADTTTSLNTEYRGPIIPPSTDKNYRRRTIILCFDGTGDQFDMDNSNVIQFFSVLKKGDRKRQLVYYQSGIGTYTIPQVATPLWSRVQKTLDLMFASNLDHHVMSGYHFLMQNYKEGDKVCLFGFSRGAYTARALAGMIHKVGLLPAGNEQQVPFAYKMYSNDSQRGWKQSVAFKRTFSMDIDIDFVGVWDTVASVGLLPCTLPFTKSNTAIKVFRHALSLDEHRVKFKPSIYEKITAEEASRGDYKPPGNLPLPSIIRGRKQRRQVDSNAPEENKAFKKQERSGSSEERSKRISRELSIDTTFSRTRQITRQETSGSHRSSSGSRSRVLVETIKQKAKDVSDSFQEVVERVSLDRSRSRGEDDGENIVDLSPDSERDRLEQMYLDRSKPTDILEVWFSGCHCDVGGGSVSNDTRHSLARIPLRWMIRECFLARTGIQFEAEKLRELGLDPSTLYPKVITPSHPVSIPSTVSDPKPEAEEKHRVLKKAKTRKGDFSPRDSAVSSHTSHEEDVKTTDAGTSVEVIESDAPAPGHRRRNNFSLSTTQTLVDPGRDSDEESIEAPHVIVQKASFIRGEKSPAGAEDYLTSPATPGSTLSATARPRNKSIHLDVSPTSPTSPNSKGPRTPLEIHNDLHDLKSQVFDQLKLAKWWWILEYIPLRERIQRSDGTWKKEWMIGRGKPRKINREEPIMVHKSVKLRMESQDLKYQPRMKFDMDRALWLSGSSLALENATYPVISGRKRNSLGKSLYYIAMGNLTYFDIAAGCVGVYLLKRYLSKSSLPPLPPGPKGKPIIGNLLDLPQPGEQEWVHWAKHKELYGPISSVTVMGQTIIILNSLDVAIELLDKKSAIFSDRPVLVFGGIMVGWENSLPMLHYGERFRQVRKNLHQTIGSNSAMRKYYDQELTEVRRFLIKALKTPNKLFEHIRSLTGALVLSISHGYQIEHEKLDPLVELGESALLEFAMAAQPGAWLVDVVPFLRYLPDWFPGTEFKRTAKGFAHRAAELVELPHEFAKRQINKGVGRPCLTQELMDNYKNAPDPAEEYIIKWSTVAIYGGGADTTVSATFGFFLLMMQHPEVQRAAQEELDSVVGLDRLPSFDDRPNLPYINALVKELLRFAPVVPMGLPHVGLEDHVYNGYHIPKGAILLANIWNFHHDPTLYKDPNEFRPERFLGEKPELDTHSTVFGFGRRICPGKELADTTLFLTIAMTLAVYDICEPLDASGKPIKQDVKFIPGLISKPEDYEVLLKPRSSKAEALINSVTFDHPFEKGDSDVLMGLHWEKQTPPFPASY</sequence>
<evidence type="ECO:0000313" key="12">
    <source>
        <dbReference type="EMBL" id="PAV20383.1"/>
    </source>
</evidence>
<comment type="caution">
    <text evidence="12">The sequence shown here is derived from an EMBL/GenBank/DDBJ whole genome shotgun (WGS) entry which is preliminary data.</text>
</comment>
<evidence type="ECO:0000256" key="10">
    <source>
        <dbReference type="SAM" id="MobiDB-lite"/>
    </source>
</evidence>
<dbReference type="GO" id="GO:0020037">
    <property type="term" value="F:heme binding"/>
    <property type="evidence" value="ECO:0007669"/>
    <property type="project" value="InterPro"/>
</dbReference>
<feature type="compositionally biased region" description="Low complexity" evidence="10">
    <location>
        <begin position="374"/>
        <end position="386"/>
    </location>
</feature>
<dbReference type="Proteomes" id="UP000217199">
    <property type="component" value="Unassembled WGS sequence"/>
</dbReference>
<gene>
    <name evidence="12" type="ORF">PNOK_0301000</name>
</gene>
<dbReference type="PANTHER" id="PTHR46300">
    <property type="entry name" value="P450, PUTATIVE (EUROFUNG)-RELATED-RELATED"/>
    <property type="match status" value="1"/>
</dbReference>
<dbReference type="GO" id="GO:0016705">
    <property type="term" value="F:oxidoreductase activity, acting on paired donors, with incorporation or reduction of molecular oxygen"/>
    <property type="evidence" value="ECO:0007669"/>
    <property type="project" value="InterPro"/>
</dbReference>
<evidence type="ECO:0000313" key="13">
    <source>
        <dbReference type="Proteomes" id="UP000217199"/>
    </source>
</evidence>
<dbReference type="Gene3D" id="1.10.630.10">
    <property type="entry name" value="Cytochrome P450"/>
    <property type="match status" value="1"/>
</dbReference>
<proteinExistence type="inferred from homology"/>
<dbReference type="STRING" id="2282107.A0A286ULB3"/>
<dbReference type="SUPFAM" id="SSF48264">
    <property type="entry name" value="Cytochrome P450"/>
    <property type="match status" value="1"/>
</dbReference>
<dbReference type="InterPro" id="IPR050364">
    <property type="entry name" value="Cytochrome_P450_fung"/>
</dbReference>
<feature type="compositionally biased region" description="Polar residues" evidence="10">
    <location>
        <begin position="358"/>
        <end position="373"/>
    </location>
</feature>
<dbReference type="InParanoid" id="A0A286ULB3"/>
<keyword evidence="6" id="KW-0560">Oxidoreductase</keyword>
<feature type="region of interest" description="Disordered" evidence="10">
    <location>
        <begin position="637"/>
        <end position="683"/>
    </location>
</feature>
<dbReference type="PROSITE" id="PS00086">
    <property type="entry name" value="CYTOCHROME_P450"/>
    <property type="match status" value="1"/>
</dbReference>
<dbReference type="OrthoDB" id="2789670at2759"/>
<dbReference type="InterPro" id="IPR017972">
    <property type="entry name" value="Cyt_P450_CS"/>
</dbReference>
<evidence type="ECO:0000256" key="1">
    <source>
        <dbReference type="ARBA" id="ARBA00001971"/>
    </source>
</evidence>
<feature type="compositionally biased region" description="Polar residues" evidence="10">
    <location>
        <begin position="645"/>
        <end position="655"/>
    </location>
</feature>
<evidence type="ECO:0000256" key="4">
    <source>
        <dbReference type="ARBA" id="ARBA00022617"/>
    </source>
</evidence>
<evidence type="ECO:0000256" key="3">
    <source>
        <dbReference type="ARBA" id="ARBA00010617"/>
    </source>
</evidence>
<feature type="region of interest" description="Disordered" evidence="10">
    <location>
        <begin position="1"/>
        <end position="77"/>
    </location>
</feature>
<keyword evidence="4 9" id="KW-0349">Heme</keyword>
<feature type="compositionally biased region" description="Polar residues" evidence="10">
    <location>
        <begin position="669"/>
        <end position="680"/>
    </location>
</feature>
<feature type="domain" description="T6SS Phospholipase effector Tle1-like catalytic" evidence="11">
    <location>
        <begin position="86"/>
        <end position="487"/>
    </location>
</feature>
<dbReference type="CDD" id="cd11065">
    <property type="entry name" value="CYP64-like"/>
    <property type="match status" value="1"/>
</dbReference>
<keyword evidence="7 9" id="KW-0408">Iron</keyword>
<evidence type="ECO:0000256" key="5">
    <source>
        <dbReference type="ARBA" id="ARBA00022723"/>
    </source>
</evidence>
<keyword evidence="5 9" id="KW-0479">Metal-binding</keyword>
<feature type="compositionally biased region" description="Polar residues" evidence="10">
    <location>
        <begin position="51"/>
        <end position="68"/>
    </location>
</feature>
<evidence type="ECO:0000259" key="11">
    <source>
        <dbReference type="Pfam" id="PF09994"/>
    </source>
</evidence>
<comment type="cofactor">
    <cofactor evidence="1 9">
        <name>heme</name>
        <dbReference type="ChEBI" id="CHEBI:30413"/>
    </cofactor>
</comment>
<dbReference type="Pfam" id="PF09994">
    <property type="entry name" value="T6SS_Tle1-like_cat"/>
    <property type="match status" value="1"/>
</dbReference>
<protein>
    <submittedName>
        <fullName evidence="12">Cytochrome P450</fullName>
    </submittedName>
</protein>
<dbReference type="InterPro" id="IPR018712">
    <property type="entry name" value="Tle1-like_cat"/>
</dbReference>
<evidence type="ECO:0000256" key="7">
    <source>
        <dbReference type="ARBA" id="ARBA00023004"/>
    </source>
</evidence>
<dbReference type="PANTHER" id="PTHR46300:SF7">
    <property type="entry name" value="P450, PUTATIVE (EUROFUNG)-RELATED"/>
    <property type="match status" value="1"/>
</dbReference>
<comment type="similarity">
    <text evidence="3">Belongs to the cytochrome P450 family.</text>
</comment>
<dbReference type="EMBL" id="NBII01000003">
    <property type="protein sequence ID" value="PAV20383.1"/>
    <property type="molecule type" value="Genomic_DNA"/>
</dbReference>
<dbReference type="InterPro" id="IPR002401">
    <property type="entry name" value="Cyt_P450_E_grp-I"/>
</dbReference>
<evidence type="ECO:0000256" key="8">
    <source>
        <dbReference type="ARBA" id="ARBA00023033"/>
    </source>
</evidence>
<reference evidence="12 13" key="1">
    <citation type="journal article" date="2017" name="Mol. Ecol.">
        <title>Comparative and population genomic landscape of Phellinus noxius: A hypervariable fungus causing root rot in trees.</title>
        <authorList>
            <person name="Chung C.L."/>
            <person name="Lee T.J."/>
            <person name="Akiba M."/>
            <person name="Lee H.H."/>
            <person name="Kuo T.H."/>
            <person name="Liu D."/>
            <person name="Ke H.M."/>
            <person name="Yokoi T."/>
            <person name="Roa M.B."/>
            <person name="Lu M.J."/>
            <person name="Chang Y.Y."/>
            <person name="Ann P.J."/>
            <person name="Tsai J.N."/>
            <person name="Chen C.Y."/>
            <person name="Tzean S.S."/>
            <person name="Ota Y."/>
            <person name="Hattori T."/>
            <person name="Sahashi N."/>
            <person name="Liou R.F."/>
            <person name="Kikuchi T."/>
            <person name="Tsai I.J."/>
        </authorList>
    </citation>
    <scope>NUCLEOTIDE SEQUENCE [LARGE SCALE GENOMIC DNA]</scope>
    <source>
        <strain evidence="12 13">FFPRI411160</strain>
    </source>
</reference>
<comment type="pathway">
    <text evidence="2">Secondary metabolite biosynthesis.</text>
</comment>
<evidence type="ECO:0000256" key="6">
    <source>
        <dbReference type="ARBA" id="ARBA00023002"/>
    </source>
</evidence>
<dbReference type="GO" id="GO:0004497">
    <property type="term" value="F:monooxygenase activity"/>
    <property type="evidence" value="ECO:0007669"/>
    <property type="project" value="UniProtKB-KW"/>
</dbReference>
<evidence type="ECO:0000256" key="9">
    <source>
        <dbReference type="PIRSR" id="PIRSR602401-1"/>
    </source>
</evidence>
<feature type="region of interest" description="Disordered" evidence="10">
    <location>
        <begin position="298"/>
        <end position="387"/>
    </location>
</feature>
<dbReference type="InterPro" id="IPR036396">
    <property type="entry name" value="Cyt_P450_sf"/>
</dbReference>
<keyword evidence="8" id="KW-0503">Monooxygenase</keyword>
<name>A0A286ULB3_9AGAM</name>
<feature type="binding site" description="axial binding residue" evidence="9">
    <location>
        <position position="1247"/>
    </location>
    <ligand>
        <name>heme</name>
        <dbReference type="ChEBI" id="CHEBI:30413"/>
    </ligand>
    <ligandPart>
        <name>Fe</name>
        <dbReference type="ChEBI" id="CHEBI:18248"/>
    </ligandPart>
</feature>
<feature type="region of interest" description="Disordered" evidence="10">
    <location>
        <begin position="521"/>
        <end position="597"/>
    </location>
</feature>
<keyword evidence="13" id="KW-1185">Reference proteome</keyword>
<dbReference type="InterPro" id="IPR001128">
    <property type="entry name" value="Cyt_P450"/>
</dbReference>
<accession>A0A286ULB3</accession>
<dbReference type="PRINTS" id="PR00463">
    <property type="entry name" value="EP450I"/>
</dbReference>
<organism evidence="12 13">
    <name type="scientific">Pyrrhoderma noxium</name>
    <dbReference type="NCBI Taxonomy" id="2282107"/>
    <lineage>
        <taxon>Eukaryota</taxon>
        <taxon>Fungi</taxon>
        <taxon>Dikarya</taxon>
        <taxon>Basidiomycota</taxon>
        <taxon>Agaricomycotina</taxon>
        <taxon>Agaricomycetes</taxon>
        <taxon>Hymenochaetales</taxon>
        <taxon>Hymenochaetaceae</taxon>
        <taxon>Pyrrhoderma</taxon>
    </lineage>
</organism>
<dbReference type="Pfam" id="PF00067">
    <property type="entry name" value="p450"/>
    <property type="match status" value="1"/>
</dbReference>
<dbReference type="GO" id="GO:0005506">
    <property type="term" value="F:iron ion binding"/>
    <property type="evidence" value="ECO:0007669"/>
    <property type="project" value="InterPro"/>
</dbReference>
<feature type="compositionally biased region" description="Basic and acidic residues" evidence="10">
    <location>
        <begin position="331"/>
        <end position="357"/>
    </location>
</feature>
<evidence type="ECO:0000256" key="2">
    <source>
        <dbReference type="ARBA" id="ARBA00005179"/>
    </source>
</evidence>